<sequence>MSNDSSNTLRSLIYNLDTTTTPPKATLSVLDQLLLPHNTAYIPIHTVSDAWTVIRTMQIRGAPLIAIVAVLGLAVDLTSNADTVSSLQNKSVDEIKQVIGEKMEYLKTSRPTAVNLFNAMEELSNIIIMDTSLDTREALLEKLTSHASYMLERDVSDNKLIGSHGADDILANRESDVKVQVITICNTGSLATAGWGTALGVARELCERGRMDGIACLETRPYNQGSRLTAYEILVEKMPNPTLLCDSMTSSFLANKVNPSNTVCIVGADRVCANGDTANKIGTFQLAIIAKEFGVDFYVASPFTTLDVKLASGKQIEIEERPAGELLESSCAPKDMRCWNPGFDVTPARYITGIITEKGVLRRSEDGTFDVKEFVEKHS</sequence>
<dbReference type="InterPro" id="IPR005251">
    <property type="entry name" value="IF-M1Pi"/>
</dbReference>
<evidence type="ECO:0000313" key="3">
    <source>
        <dbReference type="EMBL" id="KAL3765862.1"/>
    </source>
</evidence>
<dbReference type="GO" id="GO:0005634">
    <property type="term" value="C:nucleus"/>
    <property type="evidence" value="ECO:0007669"/>
    <property type="project" value="UniProtKB-SubCell"/>
</dbReference>
<dbReference type="InterPro" id="IPR011559">
    <property type="entry name" value="Initiation_fac_2B_a/b/d"/>
</dbReference>
<accession>A0ABD3MUE4</accession>
<dbReference type="NCBIfam" id="NF004326">
    <property type="entry name" value="PRK05720.1"/>
    <property type="match status" value="1"/>
</dbReference>
<dbReference type="AlphaFoldDB" id="A0ABD3MUE4"/>
<dbReference type="FunFam" id="3.40.50.10470:FF:000006">
    <property type="entry name" value="Methylthioribose-1-phosphate isomerase"/>
    <property type="match status" value="1"/>
</dbReference>
<dbReference type="EMBL" id="JALLPJ020001395">
    <property type="protein sequence ID" value="KAL3765862.1"/>
    <property type="molecule type" value="Genomic_DNA"/>
</dbReference>
<dbReference type="GO" id="GO:0046523">
    <property type="term" value="F:S-methyl-5-thioribose-1-phosphate isomerase activity"/>
    <property type="evidence" value="ECO:0007669"/>
    <property type="project" value="UniProtKB-UniRule"/>
</dbReference>
<dbReference type="NCBIfam" id="TIGR00524">
    <property type="entry name" value="eIF-2B_rel"/>
    <property type="match status" value="1"/>
</dbReference>
<gene>
    <name evidence="3" type="ORF">ACHAWO_006407</name>
</gene>
<name>A0ABD3MUE4_9STRA</name>
<comment type="caution">
    <text evidence="3">The sequence shown here is derived from an EMBL/GenBank/DDBJ whole genome shotgun (WGS) entry which is preliminary data.</text>
</comment>
<comment type="similarity">
    <text evidence="2">Belongs to the eIF-2B alpha/beta/delta subunits family. MtnA subfamily.</text>
</comment>
<dbReference type="InterPro" id="IPR037171">
    <property type="entry name" value="NagB/RpiA_transferase-like"/>
</dbReference>
<dbReference type="Gene3D" id="3.40.50.10470">
    <property type="entry name" value="Translation initiation factor eif-2b, domain 2"/>
    <property type="match status" value="1"/>
</dbReference>
<dbReference type="InterPro" id="IPR027363">
    <property type="entry name" value="M1Pi_N"/>
</dbReference>
<dbReference type="InterPro" id="IPR000649">
    <property type="entry name" value="IF-2B-related"/>
</dbReference>
<keyword evidence="4" id="KW-1185">Reference proteome</keyword>
<keyword evidence="2" id="KW-0486">Methionine biosynthesis</keyword>
<dbReference type="Proteomes" id="UP001530400">
    <property type="component" value="Unassembled WGS sequence"/>
</dbReference>
<dbReference type="GO" id="GO:0019509">
    <property type="term" value="P:L-methionine salvage from methylthioadenosine"/>
    <property type="evidence" value="ECO:0007669"/>
    <property type="project" value="UniProtKB-UniRule"/>
</dbReference>
<dbReference type="GO" id="GO:0005737">
    <property type="term" value="C:cytoplasm"/>
    <property type="evidence" value="ECO:0007669"/>
    <property type="project" value="UniProtKB-SubCell"/>
</dbReference>
<dbReference type="HAMAP" id="MF_01678">
    <property type="entry name" value="Salvage_MtnA"/>
    <property type="match status" value="1"/>
</dbReference>
<dbReference type="SUPFAM" id="SSF100950">
    <property type="entry name" value="NagB/RpiA/CoA transferase-like"/>
    <property type="match status" value="1"/>
</dbReference>
<evidence type="ECO:0000256" key="2">
    <source>
        <dbReference type="HAMAP-Rule" id="MF_03119"/>
    </source>
</evidence>
<dbReference type="NCBIfam" id="TIGR00512">
    <property type="entry name" value="salvage_mtnA"/>
    <property type="match status" value="1"/>
</dbReference>
<keyword evidence="2" id="KW-0963">Cytoplasm</keyword>
<proteinExistence type="inferred from homology"/>
<dbReference type="InterPro" id="IPR042529">
    <property type="entry name" value="IF_2B-like_C"/>
</dbReference>
<comment type="pathway">
    <text evidence="2">Amino-acid biosynthesis; L-methionine biosynthesis via salvage pathway; L-methionine from S-methyl-5-thio-alpha-D-ribose 1-phosphate: step 1/6.</text>
</comment>
<organism evidence="3 4">
    <name type="scientific">Cyclotella atomus</name>
    <dbReference type="NCBI Taxonomy" id="382360"/>
    <lineage>
        <taxon>Eukaryota</taxon>
        <taxon>Sar</taxon>
        <taxon>Stramenopiles</taxon>
        <taxon>Ochrophyta</taxon>
        <taxon>Bacillariophyta</taxon>
        <taxon>Coscinodiscophyceae</taxon>
        <taxon>Thalassiosirophycidae</taxon>
        <taxon>Stephanodiscales</taxon>
        <taxon>Stephanodiscaceae</taxon>
        <taxon>Cyclotella</taxon>
    </lineage>
</organism>
<feature type="site" description="Transition state stabilizer" evidence="2">
    <location>
        <position position="185"/>
    </location>
</feature>
<feature type="active site" description="Proton donor" evidence="2">
    <location>
        <position position="269"/>
    </location>
</feature>
<keyword evidence="1 2" id="KW-0413">Isomerase</keyword>
<dbReference type="Pfam" id="PF01008">
    <property type="entry name" value="IF-2B"/>
    <property type="match status" value="1"/>
</dbReference>
<comment type="function">
    <text evidence="2">Catalyzes the interconversion of methylthioribose-1-phosphate (MTR-1-P) into methylthioribulose-1-phosphate (MTRu-1-P).</text>
</comment>
<comment type="catalytic activity">
    <reaction evidence="2">
        <text>5-(methylsulfanyl)-alpha-D-ribose 1-phosphate = 5-(methylsulfanyl)-D-ribulose 1-phosphate</text>
        <dbReference type="Rhea" id="RHEA:19989"/>
        <dbReference type="ChEBI" id="CHEBI:58533"/>
        <dbReference type="ChEBI" id="CHEBI:58548"/>
        <dbReference type="EC" id="5.3.1.23"/>
    </reaction>
</comment>
<dbReference type="PANTHER" id="PTHR43475:SF1">
    <property type="entry name" value="METHYLTHIORIBOSE-1-PHOSPHATE ISOMERASE"/>
    <property type="match status" value="1"/>
</dbReference>
<protein>
    <recommendedName>
        <fullName evidence="2">Methylthioribose-1-phosphate isomerase</fullName>
        <shortName evidence="2">M1Pi</shortName>
        <shortName evidence="2">MTR-1-P isomerase</shortName>
        <ecNumber evidence="2">5.3.1.23</ecNumber>
    </recommendedName>
    <alternativeName>
        <fullName evidence="2">S-methyl-5-thioribose-1-phosphate isomerase</fullName>
    </alternativeName>
    <alternativeName>
        <fullName evidence="2">Translation initiation factor eIF-2B subunit alpha/beta/delta-like protein</fullName>
    </alternativeName>
</protein>
<evidence type="ECO:0000313" key="4">
    <source>
        <dbReference type="Proteomes" id="UP001530400"/>
    </source>
</evidence>
<dbReference type="FunFam" id="1.20.120.420:FF:000003">
    <property type="entry name" value="Methylthioribose-1-phosphate isomerase"/>
    <property type="match status" value="1"/>
</dbReference>
<dbReference type="Gene3D" id="1.20.120.420">
    <property type="entry name" value="translation initiation factor eif-2b, domain 1"/>
    <property type="match status" value="1"/>
</dbReference>
<keyword evidence="2" id="KW-0539">Nucleus</keyword>
<evidence type="ECO:0000256" key="1">
    <source>
        <dbReference type="ARBA" id="ARBA00023235"/>
    </source>
</evidence>
<comment type="subcellular location">
    <subcellularLocation>
        <location evidence="2">Cytoplasm</location>
    </subcellularLocation>
    <subcellularLocation>
        <location evidence="2">Nucleus</location>
    </subcellularLocation>
</comment>
<keyword evidence="2" id="KW-0028">Amino-acid biosynthesis</keyword>
<dbReference type="PANTHER" id="PTHR43475">
    <property type="entry name" value="METHYLTHIORIBOSE-1-PHOSPHATE ISOMERASE"/>
    <property type="match status" value="1"/>
</dbReference>
<dbReference type="EC" id="5.3.1.23" evidence="2"/>
<reference evidence="3 4" key="1">
    <citation type="submission" date="2024-10" db="EMBL/GenBank/DDBJ databases">
        <title>Updated reference genomes for cyclostephanoid diatoms.</title>
        <authorList>
            <person name="Roberts W.R."/>
            <person name="Alverson A.J."/>
        </authorList>
    </citation>
    <scope>NUCLEOTIDE SEQUENCE [LARGE SCALE GENOMIC DNA]</scope>
    <source>
        <strain evidence="3 4">AJA010-31</strain>
    </source>
</reference>